<evidence type="ECO:0000313" key="6">
    <source>
        <dbReference type="EMBL" id="SHG07584.1"/>
    </source>
</evidence>
<dbReference type="CDD" id="cd08414">
    <property type="entry name" value="PBP2_LTTR_aromatics_like"/>
    <property type="match status" value="1"/>
</dbReference>
<keyword evidence="3 6" id="KW-0238">DNA-binding</keyword>
<dbReference type="InterPro" id="IPR000847">
    <property type="entry name" value="LysR_HTH_N"/>
</dbReference>
<dbReference type="GO" id="GO:0003700">
    <property type="term" value="F:DNA-binding transcription factor activity"/>
    <property type="evidence" value="ECO:0007669"/>
    <property type="project" value="InterPro"/>
</dbReference>
<reference evidence="7" key="1">
    <citation type="submission" date="2016-11" db="EMBL/GenBank/DDBJ databases">
        <authorList>
            <person name="Varghese N."/>
            <person name="Submissions S."/>
        </authorList>
    </citation>
    <scope>NUCLEOTIDE SEQUENCE [LARGE SCALE GENOMIC DNA]</scope>
    <source>
        <strain evidence="7">DSM 16579</strain>
    </source>
</reference>
<proteinExistence type="inferred from homology"/>
<dbReference type="SUPFAM" id="SSF46785">
    <property type="entry name" value="Winged helix' DNA-binding domain"/>
    <property type="match status" value="1"/>
</dbReference>
<evidence type="ECO:0000256" key="1">
    <source>
        <dbReference type="ARBA" id="ARBA00009437"/>
    </source>
</evidence>
<comment type="similarity">
    <text evidence="1">Belongs to the LysR transcriptional regulatory family.</text>
</comment>
<dbReference type="GO" id="GO:0032993">
    <property type="term" value="C:protein-DNA complex"/>
    <property type="evidence" value="ECO:0007669"/>
    <property type="project" value="TreeGrafter"/>
</dbReference>
<gene>
    <name evidence="6" type="ORF">SAMN02745753_03223</name>
</gene>
<accession>A0A1M5GV01</accession>
<dbReference type="PANTHER" id="PTHR30346:SF17">
    <property type="entry name" value="LYSR FAMILY TRANSCRIPTIONAL REGULATOR"/>
    <property type="match status" value="1"/>
</dbReference>
<evidence type="ECO:0000313" key="7">
    <source>
        <dbReference type="Proteomes" id="UP000184517"/>
    </source>
</evidence>
<evidence type="ECO:0000256" key="4">
    <source>
        <dbReference type="ARBA" id="ARBA00023163"/>
    </source>
</evidence>
<name>A0A1M5GV01_9GAMM</name>
<dbReference type="Proteomes" id="UP000184517">
    <property type="component" value="Unassembled WGS sequence"/>
</dbReference>
<dbReference type="InterPro" id="IPR036390">
    <property type="entry name" value="WH_DNA-bd_sf"/>
</dbReference>
<dbReference type="EMBL" id="FQVF01000015">
    <property type="protein sequence ID" value="SHG07584.1"/>
    <property type="molecule type" value="Genomic_DNA"/>
</dbReference>
<protein>
    <submittedName>
        <fullName evidence="6">DNA-binding transcriptional regulator, LysR family</fullName>
    </submittedName>
</protein>
<evidence type="ECO:0000256" key="3">
    <source>
        <dbReference type="ARBA" id="ARBA00023125"/>
    </source>
</evidence>
<dbReference type="OrthoDB" id="8850588at2"/>
<organism evidence="6 7">
    <name type="scientific">Marinomonas polaris DSM 16579</name>
    <dbReference type="NCBI Taxonomy" id="1122206"/>
    <lineage>
        <taxon>Bacteria</taxon>
        <taxon>Pseudomonadati</taxon>
        <taxon>Pseudomonadota</taxon>
        <taxon>Gammaproteobacteria</taxon>
        <taxon>Oceanospirillales</taxon>
        <taxon>Oceanospirillaceae</taxon>
        <taxon>Marinomonas</taxon>
    </lineage>
</organism>
<dbReference type="GO" id="GO:0003677">
    <property type="term" value="F:DNA binding"/>
    <property type="evidence" value="ECO:0007669"/>
    <property type="project" value="UniProtKB-KW"/>
</dbReference>
<keyword evidence="4" id="KW-0804">Transcription</keyword>
<dbReference type="PANTHER" id="PTHR30346">
    <property type="entry name" value="TRANSCRIPTIONAL DUAL REGULATOR HCAR-RELATED"/>
    <property type="match status" value="1"/>
</dbReference>
<feature type="domain" description="HTH lysR-type" evidence="5">
    <location>
        <begin position="1"/>
        <end position="58"/>
    </location>
</feature>
<dbReference type="PROSITE" id="PS50931">
    <property type="entry name" value="HTH_LYSR"/>
    <property type="match status" value="1"/>
</dbReference>
<dbReference type="AlphaFoldDB" id="A0A1M5GV01"/>
<keyword evidence="7" id="KW-1185">Reference proteome</keyword>
<evidence type="ECO:0000259" key="5">
    <source>
        <dbReference type="PROSITE" id="PS50931"/>
    </source>
</evidence>
<dbReference type="SUPFAM" id="SSF53850">
    <property type="entry name" value="Periplasmic binding protein-like II"/>
    <property type="match status" value="1"/>
</dbReference>
<dbReference type="InterPro" id="IPR005119">
    <property type="entry name" value="LysR_subst-bd"/>
</dbReference>
<dbReference type="FunFam" id="1.10.10.10:FF:000001">
    <property type="entry name" value="LysR family transcriptional regulator"/>
    <property type="match status" value="1"/>
</dbReference>
<dbReference type="Gene3D" id="3.40.190.10">
    <property type="entry name" value="Periplasmic binding protein-like II"/>
    <property type="match status" value="2"/>
</dbReference>
<dbReference type="STRING" id="1122206.SAMN02745753_03223"/>
<dbReference type="RefSeq" id="WP_072840694.1">
    <property type="nucleotide sequence ID" value="NZ_FQVF01000015.1"/>
</dbReference>
<dbReference type="Pfam" id="PF00126">
    <property type="entry name" value="HTH_1"/>
    <property type="match status" value="1"/>
</dbReference>
<sequence>MNLKQLRYFCEVVSCGSATQAAKHLFIAPTAISMQISQLENHLGGELFDRSTRPMELTALGKYFYPRAKDLLAQMTKLDEETHDIATGKSGCLSIGVVRSTLFTIMPQAIRAFREAYPGVHLDLLEVLSEYQPDLLVDRRIHIGISRFIGKFSPPDHQTHTLIMEDPFVVAIPAHHPLAEKKSLIPKDIDKEPFIIYPKDPVTRYGEKILDALATKDSKPEVSYEAIEIHTALSLVSAGLGVTLVAQSISKNHFKDVVFIPIEGLETSTSIIAVTNTREQNIHVDAFLSFLKT</sequence>
<dbReference type="Pfam" id="PF03466">
    <property type="entry name" value="LysR_substrate"/>
    <property type="match status" value="1"/>
</dbReference>
<dbReference type="InterPro" id="IPR036388">
    <property type="entry name" value="WH-like_DNA-bd_sf"/>
</dbReference>
<evidence type="ECO:0000256" key="2">
    <source>
        <dbReference type="ARBA" id="ARBA00023015"/>
    </source>
</evidence>
<dbReference type="Gene3D" id="1.10.10.10">
    <property type="entry name" value="Winged helix-like DNA-binding domain superfamily/Winged helix DNA-binding domain"/>
    <property type="match status" value="1"/>
</dbReference>
<keyword evidence="2" id="KW-0805">Transcription regulation</keyword>